<sequence length="103" mass="11344">MGAGSEAIVPSSNRIRTSRTQYVNLIGKQEPDLRTRAKRHDYALLVLAERADGVICSQIYTNLLAAERKVHRTRSRGLHASVALVRLVSVASTEAELFGGEIR</sequence>
<dbReference type="EMBL" id="UESZ01000001">
    <property type="protein sequence ID" value="SSA33549.1"/>
    <property type="molecule type" value="Genomic_DNA"/>
</dbReference>
<gene>
    <name evidence="1" type="ORF">SAMN04489750_0833</name>
</gene>
<name>A0A2Y8ZTH2_9MICO</name>
<dbReference type="Proteomes" id="UP000250028">
    <property type="component" value="Unassembled WGS sequence"/>
</dbReference>
<proteinExistence type="predicted"/>
<accession>A0A2Y8ZTH2</accession>
<reference evidence="2" key="1">
    <citation type="submission" date="2016-10" db="EMBL/GenBank/DDBJ databases">
        <authorList>
            <person name="Varghese N."/>
            <person name="Submissions S."/>
        </authorList>
    </citation>
    <scope>NUCLEOTIDE SEQUENCE [LARGE SCALE GENOMIC DNA]</scope>
    <source>
        <strain evidence="2">DSM 22951</strain>
    </source>
</reference>
<protein>
    <submittedName>
        <fullName evidence="1">Uncharacterized protein</fullName>
    </submittedName>
</protein>
<dbReference type="AlphaFoldDB" id="A0A2Y8ZTH2"/>
<keyword evidence="2" id="KW-1185">Reference proteome</keyword>
<evidence type="ECO:0000313" key="2">
    <source>
        <dbReference type="Proteomes" id="UP000250028"/>
    </source>
</evidence>
<evidence type="ECO:0000313" key="1">
    <source>
        <dbReference type="EMBL" id="SSA33549.1"/>
    </source>
</evidence>
<organism evidence="1 2">
    <name type="scientific">Branchiibius hedensis</name>
    <dbReference type="NCBI Taxonomy" id="672460"/>
    <lineage>
        <taxon>Bacteria</taxon>
        <taxon>Bacillati</taxon>
        <taxon>Actinomycetota</taxon>
        <taxon>Actinomycetes</taxon>
        <taxon>Micrococcales</taxon>
        <taxon>Dermacoccaceae</taxon>
        <taxon>Branchiibius</taxon>
    </lineage>
</organism>